<dbReference type="CDD" id="cd06100">
    <property type="entry name" value="CCL_ACL-C"/>
    <property type="match status" value="1"/>
</dbReference>
<sequence length="261" mass="27515">MARRKPLRTDIAWSTTDTITVKGLDLCQDILGKVSLGDMAFLGMTDRLPTPAESLVFNAIAVCLVEHGLTPSALVTRLTLAGAPEAMQAAVGAGLCGLGSVFVGSMEDAARLLQEALPKSEVPAGTPPNIEELAKQLVAREIAAGRSLPGIGHHIHKPQDPRAPALFAIARANGFDGPYIALMEKVADEAGRQLGKSLPVNATGAIAAIACEMGLPWDIVRGIGVLARAVGLVAHVLEERRNPIAREMKTMVEEQATAHFR</sequence>
<evidence type="ECO:0000313" key="5">
    <source>
        <dbReference type="EMBL" id="MET4578170.1"/>
    </source>
</evidence>
<evidence type="ECO:0000256" key="1">
    <source>
        <dbReference type="ARBA" id="ARBA00004751"/>
    </source>
</evidence>
<proteinExistence type="inferred from homology"/>
<dbReference type="RefSeq" id="WP_354445186.1">
    <property type="nucleotide sequence ID" value="NZ_JBEPSH010000006.1"/>
</dbReference>
<reference evidence="5 6" key="1">
    <citation type="submission" date="2024-06" db="EMBL/GenBank/DDBJ databases">
        <title>Sorghum-associated microbial communities from plants grown in Nebraska, USA.</title>
        <authorList>
            <person name="Schachtman D."/>
        </authorList>
    </citation>
    <scope>NUCLEOTIDE SEQUENCE [LARGE SCALE GENOMIC DNA]</scope>
    <source>
        <strain evidence="5 6">2709</strain>
    </source>
</reference>
<name>A0ABV2QAZ3_9BURK</name>
<keyword evidence="5" id="KW-0012">Acyltransferase</keyword>
<dbReference type="GO" id="GO:0036440">
    <property type="term" value="F:citrate synthase activity"/>
    <property type="evidence" value="ECO:0007669"/>
    <property type="project" value="UniProtKB-EC"/>
</dbReference>
<comment type="pathway">
    <text evidence="1">Carbohydrate metabolism; tricarboxylic acid cycle; isocitrate from oxaloacetate: step 1/2.</text>
</comment>
<evidence type="ECO:0000256" key="2">
    <source>
        <dbReference type="ARBA" id="ARBA00010566"/>
    </source>
</evidence>
<protein>
    <recommendedName>
        <fullName evidence="3">citrate synthase (unknown stereospecificity)</fullName>
        <ecNumber evidence="3">2.3.3.16</ecNumber>
    </recommendedName>
</protein>
<evidence type="ECO:0000256" key="3">
    <source>
        <dbReference type="ARBA" id="ARBA00012972"/>
    </source>
</evidence>
<dbReference type="Gene3D" id="1.10.580.10">
    <property type="entry name" value="Citrate Synthase, domain 1"/>
    <property type="match status" value="1"/>
</dbReference>
<dbReference type="InterPro" id="IPR002020">
    <property type="entry name" value="Citrate_synthase"/>
</dbReference>
<dbReference type="Proteomes" id="UP001549320">
    <property type="component" value="Unassembled WGS sequence"/>
</dbReference>
<evidence type="ECO:0000313" key="6">
    <source>
        <dbReference type="Proteomes" id="UP001549320"/>
    </source>
</evidence>
<organism evidence="5 6">
    <name type="scientific">Ottowia thiooxydans</name>
    <dbReference type="NCBI Taxonomy" id="219182"/>
    <lineage>
        <taxon>Bacteria</taxon>
        <taxon>Pseudomonadati</taxon>
        <taxon>Pseudomonadota</taxon>
        <taxon>Betaproteobacteria</taxon>
        <taxon>Burkholderiales</taxon>
        <taxon>Comamonadaceae</taxon>
        <taxon>Ottowia</taxon>
    </lineage>
</organism>
<dbReference type="NCBIfam" id="NF004868">
    <property type="entry name" value="PRK06224.1-5"/>
    <property type="match status" value="1"/>
</dbReference>
<dbReference type="PANTHER" id="PTHR11739">
    <property type="entry name" value="CITRATE SYNTHASE"/>
    <property type="match status" value="1"/>
</dbReference>
<dbReference type="InterPro" id="IPR036969">
    <property type="entry name" value="Citrate_synthase_sf"/>
</dbReference>
<dbReference type="EMBL" id="JBEPSH010000006">
    <property type="protein sequence ID" value="MET4578170.1"/>
    <property type="molecule type" value="Genomic_DNA"/>
</dbReference>
<dbReference type="Gene3D" id="1.10.230.10">
    <property type="entry name" value="Cytochrome P450-Terp, domain 2"/>
    <property type="match status" value="1"/>
</dbReference>
<keyword evidence="4 5" id="KW-0808">Transferase</keyword>
<keyword evidence="6" id="KW-1185">Reference proteome</keyword>
<dbReference type="InterPro" id="IPR016142">
    <property type="entry name" value="Citrate_synth-like_lrg_a-sub"/>
</dbReference>
<dbReference type="InterPro" id="IPR016143">
    <property type="entry name" value="Citrate_synth-like_sm_a-sub"/>
</dbReference>
<gene>
    <name evidence="5" type="ORF">ABIE13_003286</name>
</gene>
<dbReference type="SUPFAM" id="SSF48256">
    <property type="entry name" value="Citrate synthase"/>
    <property type="match status" value="1"/>
</dbReference>
<dbReference type="EC" id="2.3.3.16" evidence="3"/>
<comment type="similarity">
    <text evidence="2">Belongs to the citrate synthase family.</text>
</comment>
<evidence type="ECO:0000256" key="4">
    <source>
        <dbReference type="ARBA" id="ARBA00022679"/>
    </source>
</evidence>
<dbReference type="PANTHER" id="PTHR11739:SF4">
    <property type="entry name" value="CITRATE SYNTHASE, PEROXISOMAL"/>
    <property type="match status" value="1"/>
</dbReference>
<dbReference type="Pfam" id="PF00285">
    <property type="entry name" value="Citrate_synt"/>
    <property type="match status" value="1"/>
</dbReference>
<comment type="caution">
    <text evidence="5">The sequence shown here is derived from an EMBL/GenBank/DDBJ whole genome shotgun (WGS) entry which is preliminary data.</text>
</comment>
<accession>A0ABV2QAZ3</accession>